<comment type="cofactor">
    <cofactor evidence="1">
        <name>Mg(2+)</name>
        <dbReference type="ChEBI" id="CHEBI:18420"/>
    </cofactor>
</comment>
<dbReference type="PANTHER" id="PTHR43222:SF12">
    <property type="entry name" value="NUDIX HYDROLASE"/>
    <property type="match status" value="1"/>
</dbReference>
<evidence type="ECO:0000313" key="7">
    <source>
        <dbReference type="EMBL" id="GAA5191585.1"/>
    </source>
</evidence>
<dbReference type="Gene3D" id="3.90.79.10">
    <property type="entry name" value="Nucleoside Triphosphate Pyrophosphohydrolase"/>
    <property type="match status" value="1"/>
</dbReference>
<evidence type="ECO:0000259" key="6">
    <source>
        <dbReference type="PROSITE" id="PS51462"/>
    </source>
</evidence>
<dbReference type="PRINTS" id="PR00502">
    <property type="entry name" value="NUDIXFAMILY"/>
</dbReference>
<dbReference type="EMBL" id="BAABJQ010000016">
    <property type="protein sequence ID" value="GAA5191585.1"/>
    <property type="molecule type" value="Genomic_DNA"/>
</dbReference>
<evidence type="ECO:0000256" key="1">
    <source>
        <dbReference type="ARBA" id="ARBA00001946"/>
    </source>
</evidence>
<dbReference type="InterPro" id="IPR020084">
    <property type="entry name" value="NUDIX_hydrolase_CS"/>
</dbReference>
<dbReference type="Proteomes" id="UP001501570">
    <property type="component" value="Unassembled WGS sequence"/>
</dbReference>
<evidence type="ECO:0000256" key="3">
    <source>
        <dbReference type="ARBA" id="ARBA00022801"/>
    </source>
</evidence>
<dbReference type="InterPro" id="IPR020476">
    <property type="entry name" value="Nudix_hydrolase"/>
</dbReference>
<comment type="similarity">
    <text evidence="2 5">Belongs to the Nudix hydrolase family.</text>
</comment>
<keyword evidence="8" id="KW-1185">Reference proteome</keyword>
<keyword evidence="3 5" id="KW-0378">Hydrolase</keyword>
<name>A0ABP9S811_9ACTN</name>
<dbReference type="PROSITE" id="PS00893">
    <property type="entry name" value="NUDIX_BOX"/>
    <property type="match status" value="1"/>
</dbReference>
<evidence type="ECO:0000256" key="4">
    <source>
        <dbReference type="ARBA" id="ARBA00022842"/>
    </source>
</evidence>
<evidence type="ECO:0000313" key="8">
    <source>
        <dbReference type="Proteomes" id="UP001501570"/>
    </source>
</evidence>
<comment type="caution">
    <text evidence="7">The sequence shown here is derived from an EMBL/GenBank/DDBJ whole genome shotgun (WGS) entry which is preliminary data.</text>
</comment>
<evidence type="ECO:0000256" key="2">
    <source>
        <dbReference type="ARBA" id="ARBA00005582"/>
    </source>
</evidence>
<accession>A0ABP9S811</accession>
<dbReference type="InterPro" id="IPR000086">
    <property type="entry name" value="NUDIX_hydrolase_dom"/>
</dbReference>
<dbReference type="PROSITE" id="PS51462">
    <property type="entry name" value="NUDIX"/>
    <property type="match status" value="1"/>
</dbReference>
<gene>
    <name evidence="7" type="ORF">GCM10023322_49280</name>
</gene>
<feature type="domain" description="Nudix hydrolase" evidence="6">
    <location>
        <begin position="46"/>
        <end position="175"/>
    </location>
</feature>
<organism evidence="7 8">
    <name type="scientific">Rugosimonospora acidiphila</name>
    <dbReference type="NCBI Taxonomy" id="556531"/>
    <lineage>
        <taxon>Bacteria</taxon>
        <taxon>Bacillati</taxon>
        <taxon>Actinomycetota</taxon>
        <taxon>Actinomycetes</taxon>
        <taxon>Micromonosporales</taxon>
        <taxon>Micromonosporaceae</taxon>
        <taxon>Rugosimonospora</taxon>
    </lineage>
</organism>
<dbReference type="RefSeq" id="WP_345633267.1">
    <property type="nucleotide sequence ID" value="NZ_BAABJQ010000016.1"/>
</dbReference>
<protein>
    <submittedName>
        <fullName evidence="7">NUDIX domain-containing protein</fullName>
    </submittedName>
</protein>
<keyword evidence="4" id="KW-0460">Magnesium</keyword>
<sequence>MQSPHSWQRTNLIQHSHCSYCGTAYSPGAGWPRVCPNCGETTWLNPLPVAVIMLPVRTGPDVVGLVVVRRDIEPARGQLALPGGFIEVGESWQEAAVRELREETGLSGDAGHVQLVDTVSTGGTINVFGRLPIRDAAELPPSAPTEEASEWLVITDAQALAFPSHTEAVARYFASA</sequence>
<reference evidence="8" key="1">
    <citation type="journal article" date="2019" name="Int. J. Syst. Evol. Microbiol.">
        <title>The Global Catalogue of Microorganisms (GCM) 10K type strain sequencing project: providing services to taxonomists for standard genome sequencing and annotation.</title>
        <authorList>
            <consortium name="The Broad Institute Genomics Platform"/>
            <consortium name="The Broad Institute Genome Sequencing Center for Infectious Disease"/>
            <person name="Wu L."/>
            <person name="Ma J."/>
        </authorList>
    </citation>
    <scope>NUCLEOTIDE SEQUENCE [LARGE SCALE GENOMIC DNA]</scope>
    <source>
        <strain evidence="8">JCM 18304</strain>
    </source>
</reference>
<dbReference type="Pfam" id="PF00293">
    <property type="entry name" value="NUDIX"/>
    <property type="match status" value="1"/>
</dbReference>
<dbReference type="InterPro" id="IPR015797">
    <property type="entry name" value="NUDIX_hydrolase-like_dom_sf"/>
</dbReference>
<proteinExistence type="inferred from homology"/>
<evidence type="ECO:0000256" key="5">
    <source>
        <dbReference type="RuleBase" id="RU003476"/>
    </source>
</evidence>
<dbReference type="PANTHER" id="PTHR43222">
    <property type="entry name" value="NUDIX HYDROLASE 23"/>
    <property type="match status" value="1"/>
</dbReference>
<dbReference type="SUPFAM" id="SSF55811">
    <property type="entry name" value="Nudix"/>
    <property type="match status" value="1"/>
</dbReference>